<evidence type="ECO:0000259" key="4">
    <source>
        <dbReference type="Pfam" id="PF00501"/>
    </source>
</evidence>
<keyword evidence="7" id="KW-1185">Reference proteome</keyword>
<dbReference type="InterPro" id="IPR020845">
    <property type="entry name" value="AMP-binding_CS"/>
</dbReference>
<dbReference type="Gene3D" id="2.30.38.10">
    <property type="entry name" value="Luciferase, Domain 3"/>
    <property type="match status" value="1"/>
</dbReference>
<dbReference type="OrthoDB" id="3243414at2"/>
<dbReference type="PANTHER" id="PTHR45527">
    <property type="entry name" value="NONRIBOSOMAL PEPTIDE SYNTHETASE"/>
    <property type="match status" value="1"/>
</dbReference>
<dbReference type="PANTHER" id="PTHR45527:SF1">
    <property type="entry name" value="FATTY ACID SYNTHASE"/>
    <property type="match status" value="1"/>
</dbReference>
<comment type="cofactor">
    <cofactor evidence="1">
        <name>pantetheine 4'-phosphate</name>
        <dbReference type="ChEBI" id="CHEBI:47942"/>
    </cofactor>
</comment>
<name>A0A5B2WSU3_9PSEU</name>
<evidence type="ECO:0000313" key="6">
    <source>
        <dbReference type="EMBL" id="KAA2254645.1"/>
    </source>
</evidence>
<dbReference type="Pfam" id="PF13193">
    <property type="entry name" value="AMP-binding_C"/>
    <property type="match status" value="1"/>
</dbReference>
<dbReference type="Gene3D" id="3.40.50.980">
    <property type="match status" value="2"/>
</dbReference>
<keyword evidence="2" id="KW-0596">Phosphopantetheine</keyword>
<dbReference type="CDD" id="cd05930">
    <property type="entry name" value="A_NRPS"/>
    <property type="match status" value="1"/>
</dbReference>
<feature type="domain" description="AMP-binding enzyme C-terminal" evidence="5">
    <location>
        <begin position="424"/>
        <end position="500"/>
    </location>
</feature>
<feature type="domain" description="AMP-dependent synthetase/ligase" evidence="4">
    <location>
        <begin position="13"/>
        <end position="366"/>
    </location>
</feature>
<reference evidence="6 7" key="1">
    <citation type="submission" date="2019-09" db="EMBL/GenBank/DDBJ databases">
        <title>Goodfellowia gen. nov., a new genus of the Pseudonocardineae related to Actinoalloteichus, containing Goodfellowia coeruleoviolacea gen. nov., comb. nov. gen. nov., comb. nov.</title>
        <authorList>
            <person name="Labeda D."/>
        </authorList>
    </citation>
    <scope>NUCLEOTIDE SEQUENCE [LARGE SCALE GENOMIC DNA]</scope>
    <source>
        <strain evidence="6 7">AN110305</strain>
    </source>
</reference>
<dbReference type="InterPro" id="IPR000873">
    <property type="entry name" value="AMP-dep_synth/lig_dom"/>
</dbReference>
<dbReference type="InterPro" id="IPR010071">
    <property type="entry name" value="AA_adenyl_dom"/>
</dbReference>
<accession>A0A5B2WSU3</accession>
<dbReference type="Proteomes" id="UP000323454">
    <property type="component" value="Unassembled WGS sequence"/>
</dbReference>
<dbReference type="SUPFAM" id="SSF56801">
    <property type="entry name" value="Acetyl-CoA synthetase-like"/>
    <property type="match status" value="1"/>
</dbReference>
<evidence type="ECO:0000256" key="1">
    <source>
        <dbReference type="ARBA" id="ARBA00001957"/>
    </source>
</evidence>
<dbReference type="Gene3D" id="3.30.300.30">
    <property type="match status" value="1"/>
</dbReference>
<dbReference type="GO" id="GO:0043041">
    <property type="term" value="P:amino acid activation for nonribosomal peptide biosynthetic process"/>
    <property type="evidence" value="ECO:0007669"/>
    <property type="project" value="TreeGrafter"/>
</dbReference>
<dbReference type="GO" id="GO:0044550">
    <property type="term" value="P:secondary metabolite biosynthetic process"/>
    <property type="evidence" value="ECO:0007669"/>
    <property type="project" value="TreeGrafter"/>
</dbReference>
<sequence>MTTGSAATVLDLFAEQVQRTPEAVAVVSGGAELSYRDLDTRVTRLARHLIGLGLGPEDVVALAVPRSATMIVALLAVLRAGAAYLPVDTGYPADRIGFMLADSGPALLLTVDEATEALPESGVPTLALDRPDTAALLDRVPGAGFSAEERVRPLHPEHPAYVIYTSGSTGRPKGVVVRHSSLLHYLAWTVRYPGCRGVTLLHSPISVDLTVTSVYTPLIVGGRIHLATVGGTGSTGRAELRRTPCTFLKATPSYLPLLEILPAEFSPTSELLLGGEGLQGEALAQWRRRHPGVTVVNEYGPTEATVGCVEYRIEPGVPVPSGPVPIGRPIHDTEVYVLDDRLRPVPGPEEAGELYLAGAGLARGYLRRPGLTADRFLPCPFGRPGERMYRTGDLVRWSSDGQLVYLGRIDEQVKIRGYRVELGEVAAVLADSQDVAQAVVVARTDASGGGSRLVGYVVAARGRTVSPEAERARAAGVLPDFMVPSAIVVLAEMPLAASGKVDRQALPAPVG</sequence>
<dbReference type="PRINTS" id="PR00154">
    <property type="entry name" value="AMPBINDING"/>
</dbReference>
<dbReference type="GO" id="GO:0031177">
    <property type="term" value="F:phosphopantetheine binding"/>
    <property type="evidence" value="ECO:0007669"/>
    <property type="project" value="TreeGrafter"/>
</dbReference>
<dbReference type="FunFam" id="3.30.300.30:FF:000010">
    <property type="entry name" value="Enterobactin synthetase component F"/>
    <property type="match status" value="1"/>
</dbReference>
<keyword evidence="3" id="KW-0597">Phosphoprotein</keyword>
<proteinExistence type="predicted"/>
<protein>
    <submittedName>
        <fullName evidence="6">Amino acid adenylation domain-containing protein</fullName>
    </submittedName>
</protein>
<evidence type="ECO:0000256" key="2">
    <source>
        <dbReference type="ARBA" id="ARBA00022450"/>
    </source>
</evidence>
<evidence type="ECO:0000256" key="3">
    <source>
        <dbReference type="ARBA" id="ARBA00022553"/>
    </source>
</evidence>
<evidence type="ECO:0000313" key="7">
    <source>
        <dbReference type="Proteomes" id="UP000323454"/>
    </source>
</evidence>
<gene>
    <name evidence="6" type="ORF">F0L68_29900</name>
</gene>
<dbReference type="InterPro" id="IPR045851">
    <property type="entry name" value="AMP-bd_C_sf"/>
</dbReference>
<dbReference type="InterPro" id="IPR025110">
    <property type="entry name" value="AMP-bd_C"/>
</dbReference>
<dbReference type="NCBIfam" id="TIGR01733">
    <property type="entry name" value="AA-adenyl-dom"/>
    <property type="match status" value="1"/>
</dbReference>
<dbReference type="InterPro" id="IPR020459">
    <property type="entry name" value="AMP-binding"/>
</dbReference>
<dbReference type="RefSeq" id="WP_149853194.1">
    <property type="nucleotide sequence ID" value="NZ_VUOB01000060.1"/>
</dbReference>
<organism evidence="6 7">
    <name type="scientific">Solihabitans fulvus</name>
    <dbReference type="NCBI Taxonomy" id="1892852"/>
    <lineage>
        <taxon>Bacteria</taxon>
        <taxon>Bacillati</taxon>
        <taxon>Actinomycetota</taxon>
        <taxon>Actinomycetes</taxon>
        <taxon>Pseudonocardiales</taxon>
        <taxon>Pseudonocardiaceae</taxon>
        <taxon>Solihabitans</taxon>
    </lineage>
</organism>
<dbReference type="AlphaFoldDB" id="A0A5B2WSU3"/>
<dbReference type="FunFam" id="2.30.38.10:FF:000001">
    <property type="entry name" value="Non-ribosomal peptide synthetase PvdI"/>
    <property type="match status" value="1"/>
</dbReference>
<evidence type="ECO:0000259" key="5">
    <source>
        <dbReference type="Pfam" id="PF13193"/>
    </source>
</evidence>
<dbReference type="GO" id="GO:0005829">
    <property type="term" value="C:cytosol"/>
    <property type="evidence" value="ECO:0007669"/>
    <property type="project" value="TreeGrafter"/>
</dbReference>
<dbReference type="EMBL" id="VUOB01000060">
    <property type="protein sequence ID" value="KAA2254645.1"/>
    <property type="molecule type" value="Genomic_DNA"/>
</dbReference>
<dbReference type="PROSITE" id="PS00455">
    <property type="entry name" value="AMP_BINDING"/>
    <property type="match status" value="1"/>
</dbReference>
<comment type="caution">
    <text evidence="6">The sequence shown here is derived from an EMBL/GenBank/DDBJ whole genome shotgun (WGS) entry which is preliminary data.</text>
</comment>
<dbReference type="Pfam" id="PF00501">
    <property type="entry name" value="AMP-binding"/>
    <property type="match status" value="1"/>
</dbReference>
<dbReference type="FunFam" id="3.40.50.980:FF:000001">
    <property type="entry name" value="Non-ribosomal peptide synthetase"/>
    <property type="match status" value="1"/>
</dbReference>
<reference evidence="6 7" key="2">
    <citation type="submission" date="2019-09" db="EMBL/GenBank/DDBJ databases">
        <authorList>
            <person name="Jin C."/>
        </authorList>
    </citation>
    <scope>NUCLEOTIDE SEQUENCE [LARGE SCALE GENOMIC DNA]</scope>
    <source>
        <strain evidence="6 7">AN110305</strain>
    </source>
</reference>